<dbReference type="Gene3D" id="3.40.30.10">
    <property type="entry name" value="Glutaredoxin"/>
    <property type="match status" value="1"/>
</dbReference>
<name>A0AA41VJM0_PAPNU</name>
<protein>
    <recommendedName>
        <fullName evidence="1">Thioredoxin domain-containing protein</fullName>
    </recommendedName>
</protein>
<feature type="domain" description="Thioredoxin" evidence="1">
    <location>
        <begin position="149"/>
        <end position="245"/>
    </location>
</feature>
<dbReference type="PANTHER" id="PTHR47578">
    <property type="entry name" value="THIOREDOXIN-LIKE PROTEIN CDSP32, CHLOROPLASTIC"/>
    <property type="match status" value="1"/>
</dbReference>
<evidence type="ECO:0000313" key="3">
    <source>
        <dbReference type="Proteomes" id="UP001177140"/>
    </source>
</evidence>
<keyword evidence="3" id="KW-1185">Reference proteome</keyword>
<dbReference type="InterPro" id="IPR036249">
    <property type="entry name" value="Thioredoxin-like_sf"/>
</dbReference>
<dbReference type="PANTHER" id="PTHR47578:SF1">
    <property type="entry name" value="THIOREDOXIN-LIKE PROTEIN CDSP32, CHLOROPLASTIC"/>
    <property type="match status" value="1"/>
</dbReference>
<accession>A0AA41VJM0</accession>
<sequence>MATATTAIKNFLFKQHSSTLKVDPFPSNILFNVPTRPKALPATITLQRSHNKFSRKAITTAGKKGTSTSTGRVQQVCSTKEFDVAHETAKNKLALCEKEKMERVPRFDFYKSMEKNHEEEGIISRDELMQDGDDHSGAVIQLHSREDVENLVEKHWTDNKLIVLDVGLKDCAPCVRVYPTVLILSRQLVDTVVFARMNGDENESCMQFLKDMKIVRVPTFLFIRDGDVCGRYVGSCKAELIREVLKYRSRR</sequence>
<dbReference type="InterPro" id="IPR044192">
    <property type="entry name" value="CDSP32"/>
</dbReference>
<dbReference type="AlphaFoldDB" id="A0AA41VJM0"/>
<organism evidence="2 3">
    <name type="scientific">Papaver nudicaule</name>
    <name type="common">Iceland poppy</name>
    <dbReference type="NCBI Taxonomy" id="74823"/>
    <lineage>
        <taxon>Eukaryota</taxon>
        <taxon>Viridiplantae</taxon>
        <taxon>Streptophyta</taxon>
        <taxon>Embryophyta</taxon>
        <taxon>Tracheophyta</taxon>
        <taxon>Spermatophyta</taxon>
        <taxon>Magnoliopsida</taxon>
        <taxon>Ranunculales</taxon>
        <taxon>Papaveraceae</taxon>
        <taxon>Papaveroideae</taxon>
        <taxon>Papaver</taxon>
    </lineage>
</organism>
<comment type="caution">
    <text evidence="2">The sequence shown here is derived from an EMBL/GenBank/DDBJ whole genome shotgun (WGS) entry which is preliminary data.</text>
</comment>
<dbReference type="GO" id="GO:0016671">
    <property type="term" value="F:oxidoreductase activity, acting on a sulfur group of donors, disulfide as acceptor"/>
    <property type="evidence" value="ECO:0007669"/>
    <property type="project" value="InterPro"/>
</dbReference>
<dbReference type="Proteomes" id="UP001177140">
    <property type="component" value="Unassembled WGS sequence"/>
</dbReference>
<evidence type="ECO:0000259" key="1">
    <source>
        <dbReference type="Pfam" id="PF00085"/>
    </source>
</evidence>
<reference evidence="2" key="1">
    <citation type="submission" date="2022-03" db="EMBL/GenBank/DDBJ databases">
        <title>A functionally conserved STORR gene fusion in Papaver species that diverged 16.8 million years ago.</title>
        <authorList>
            <person name="Catania T."/>
        </authorList>
    </citation>
    <scope>NUCLEOTIDE SEQUENCE</scope>
    <source>
        <strain evidence="2">S-191538</strain>
    </source>
</reference>
<dbReference type="EMBL" id="JAJJMA010234861">
    <property type="protein sequence ID" value="MCL7042394.1"/>
    <property type="molecule type" value="Genomic_DNA"/>
</dbReference>
<dbReference type="SUPFAM" id="SSF52833">
    <property type="entry name" value="Thioredoxin-like"/>
    <property type="match status" value="1"/>
</dbReference>
<proteinExistence type="predicted"/>
<gene>
    <name evidence="2" type="ORF">MKW94_000468</name>
</gene>
<dbReference type="InterPro" id="IPR013766">
    <property type="entry name" value="Thioredoxin_domain"/>
</dbReference>
<dbReference type="Pfam" id="PF00085">
    <property type="entry name" value="Thioredoxin"/>
    <property type="match status" value="1"/>
</dbReference>
<evidence type="ECO:0000313" key="2">
    <source>
        <dbReference type="EMBL" id="MCL7042394.1"/>
    </source>
</evidence>